<dbReference type="EMBL" id="CP136862">
    <property type="protein sequence ID" value="WOJ91165.1"/>
    <property type="molecule type" value="Genomic_DNA"/>
</dbReference>
<name>A0ABZ0HW95_9HYPH</name>
<keyword evidence="2" id="KW-1185">Reference proteome</keyword>
<organism evidence="1 2">
    <name type="scientific">Methylocapsa polymorpha</name>
    <dbReference type="NCBI Taxonomy" id="3080828"/>
    <lineage>
        <taxon>Bacteria</taxon>
        <taxon>Pseudomonadati</taxon>
        <taxon>Pseudomonadota</taxon>
        <taxon>Alphaproteobacteria</taxon>
        <taxon>Hyphomicrobiales</taxon>
        <taxon>Beijerinckiaceae</taxon>
        <taxon>Methylocapsa</taxon>
    </lineage>
</organism>
<evidence type="ECO:0000313" key="2">
    <source>
        <dbReference type="Proteomes" id="UP001626536"/>
    </source>
</evidence>
<evidence type="ECO:0000313" key="1">
    <source>
        <dbReference type="EMBL" id="WOJ91165.1"/>
    </source>
</evidence>
<proteinExistence type="predicted"/>
<accession>A0ABZ0HW95</accession>
<dbReference type="RefSeq" id="WP_407340755.1">
    <property type="nucleotide sequence ID" value="NZ_CP136862.1"/>
</dbReference>
<gene>
    <name evidence="1" type="ORF">RZS28_07805</name>
</gene>
<sequence length="122" mass="13569">MDKKIVGMIGAMSAVASGSAAQASTANLAGLMNPGSYAELLEPIPNAAALLRAANAAAARVAFANRTASGNANVRAAQYYPAYPDYPYYYHHHHHHHHYYPPYDYHHHHHHHYYEEYGEQPE</sequence>
<reference evidence="1 2" key="1">
    <citation type="submission" date="2023-10" db="EMBL/GenBank/DDBJ databases">
        <title>Novel methanotroph of the genus Methylocapsa from a subarctic wetland.</title>
        <authorList>
            <person name="Belova S.E."/>
            <person name="Oshkin I.Y."/>
            <person name="Miroshnikov K."/>
            <person name="Dedysh S.N."/>
        </authorList>
    </citation>
    <scope>NUCLEOTIDE SEQUENCE [LARGE SCALE GENOMIC DNA]</scope>
    <source>
        <strain evidence="1 2">RX1</strain>
    </source>
</reference>
<protein>
    <submittedName>
        <fullName evidence="1">Uncharacterized protein</fullName>
    </submittedName>
</protein>
<dbReference type="Proteomes" id="UP001626536">
    <property type="component" value="Chromosome"/>
</dbReference>